<accession>A0ABY4GWH1</accession>
<reference evidence="2 3" key="1">
    <citation type="submission" date="2022-04" db="EMBL/GenBank/DDBJ databases">
        <title>Halobacillus sp. isolated from saltern.</title>
        <authorList>
            <person name="Won M."/>
            <person name="Lee C.-M."/>
            <person name="Woen H.-Y."/>
            <person name="Kwon S.-W."/>
        </authorList>
    </citation>
    <scope>NUCLEOTIDE SEQUENCE [LARGE SCALE GENOMIC DNA]</scope>
    <source>
        <strain evidence="2 3">SSTM10-2</strain>
    </source>
</reference>
<proteinExistence type="predicted"/>
<dbReference type="Gene3D" id="3.20.20.450">
    <property type="entry name" value="EAL domain"/>
    <property type="match status" value="1"/>
</dbReference>
<gene>
    <name evidence="2" type="ORF">MUO14_19005</name>
</gene>
<dbReference type="PANTHER" id="PTHR33121:SF70">
    <property type="entry name" value="SIGNALING PROTEIN YKOW"/>
    <property type="match status" value="1"/>
</dbReference>
<dbReference type="PANTHER" id="PTHR33121">
    <property type="entry name" value="CYCLIC DI-GMP PHOSPHODIESTERASE PDEF"/>
    <property type="match status" value="1"/>
</dbReference>
<feature type="domain" description="EAL" evidence="1">
    <location>
        <begin position="8"/>
        <end position="262"/>
    </location>
</feature>
<dbReference type="EMBL" id="CP095074">
    <property type="protein sequence ID" value="UOQ92516.1"/>
    <property type="molecule type" value="Genomic_DNA"/>
</dbReference>
<protein>
    <submittedName>
        <fullName evidence="2">EAL domain-containing protein</fullName>
    </submittedName>
</protein>
<dbReference type="CDD" id="cd01948">
    <property type="entry name" value="EAL"/>
    <property type="match status" value="1"/>
</dbReference>
<organism evidence="2 3">
    <name type="scientific">Halobacillus shinanisalinarum</name>
    <dbReference type="NCBI Taxonomy" id="2932258"/>
    <lineage>
        <taxon>Bacteria</taxon>
        <taxon>Bacillati</taxon>
        <taxon>Bacillota</taxon>
        <taxon>Bacilli</taxon>
        <taxon>Bacillales</taxon>
        <taxon>Bacillaceae</taxon>
        <taxon>Halobacillus</taxon>
    </lineage>
</organism>
<dbReference type="SMART" id="SM00052">
    <property type="entry name" value="EAL"/>
    <property type="match status" value="1"/>
</dbReference>
<dbReference type="PROSITE" id="PS50883">
    <property type="entry name" value="EAL"/>
    <property type="match status" value="1"/>
</dbReference>
<evidence type="ECO:0000313" key="2">
    <source>
        <dbReference type="EMBL" id="UOQ92516.1"/>
    </source>
</evidence>
<name>A0ABY4GWH1_9BACI</name>
<dbReference type="Pfam" id="PF00563">
    <property type="entry name" value="EAL"/>
    <property type="match status" value="1"/>
</dbReference>
<dbReference type="Proteomes" id="UP000831880">
    <property type="component" value="Chromosome"/>
</dbReference>
<dbReference type="InterPro" id="IPR035919">
    <property type="entry name" value="EAL_sf"/>
</dbReference>
<evidence type="ECO:0000313" key="3">
    <source>
        <dbReference type="Proteomes" id="UP000831880"/>
    </source>
</evidence>
<dbReference type="SUPFAM" id="SSF141868">
    <property type="entry name" value="EAL domain-like"/>
    <property type="match status" value="1"/>
</dbReference>
<dbReference type="InterPro" id="IPR001633">
    <property type="entry name" value="EAL_dom"/>
</dbReference>
<dbReference type="InterPro" id="IPR050706">
    <property type="entry name" value="Cyclic-di-GMP_PDE-like"/>
</dbReference>
<keyword evidence="3" id="KW-1185">Reference proteome</keyword>
<evidence type="ECO:0000259" key="1">
    <source>
        <dbReference type="PROSITE" id="PS50883"/>
    </source>
</evidence>
<sequence>MNRSYNQLVSLEGDLREAISKDQLSLHYQPKVDVESGYINGLEALVRWKHPAKGVISPNEFIPLAEETGLITRIDEWVLYEACRQNQEWIELGYAPERIAVNVSASEIQKDDFAYKVQRILAITGLAPEYLEIEVTENSVMQHTEDCIRTMQYLKSMGVSLAIDDFGTGYSSLSYLRQFPIHYLKIDQTFTKDVLTDPSDAEIVKAMIRLADAFKLGVVAEGVESEEVLAFLKENQCQFYQGYYFSRPLPPEEIVHLLTKQSVYKPKENPRSS</sequence>
<dbReference type="RefSeq" id="WP_244752124.1">
    <property type="nucleotide sequence ID" value="NZ_CP095074.1"/>
</dbReference>